<dbReference type="OrthoDB" id="5419617at2759"/>
<sequence length="149" mass="16591">MGSYQERLIDRFLKTGPLRNLPLANAQYAYREGRSTETALHHLVGRIETQLEAKGYAIGTFLDIEGAFNSTSNKAIKEATTRHGVPEPLVDWIEDMLTGRNPLVGYGDTAIKGKPDRGCPQEGVLSPLLWCLVNDLLENLQRKSFLTYG</sequence>
<protein>
    <submittedName>
        <fullName evidence="2">Lian-aa1 retrotransposon protein</fullName>
    </submittedName>
</protein>
<dbReference type="InterPro" id="IPR000477">
    <property type="entry name" value="RT_dom"/>
</dbReference>
<evidence type="ECO:0000313" key="3">
    <source>
        <dbReference type="Proteomes" id="UP000036403"/>
    </source>
</evidence>
<comment type="caution">
    <text evidence="2">The sequence shown here is derived from an EMBL/GenBank/DDBJ whole genome shotgun (WGS) entry which is preliminary data.</text>
</comment>
<dbReference type="GO" id="GO:0071897">
    <property type="term" value="P:DNA biosynthetic process"/>
    <property type="evidence" value="ECO:0007669"/>
    <property type="project" value="UniProtKB-ARBA"/>
</dbReference>
<organism evidence="2 3">
    <name type="scientific">Lasius niger</name>
    <name type="common">Black garden ant</name>
    <dbReference type="NCBI Taxonomy" id="67767"/>
    <lineage>
        <taxon>Eukaryota</taxon>
        <taxon>Metazoa</taxon>
        <taxon>Ecdysozoa</taxon>
        <taxon>Arthropoda</taxon>
        <taxon>Hexapoda</taxon>
        <taxon>Insecta</taxon>
        <taxon>Pterygota</taxon>
        <taxon>Neoptera</taxon>
        <taxon>Endopterygota</taxon>
        <taxon>Hymenoptera</taxon>
        <taxon>Apocrita</taxon>
        <taxon>Aculeata</taxon>
        <taxon>Formicoidea</taxon>
        <taxon>Formicidae</taxon>
        <taxon>Formicinae</taxon>
        <taxon>Lasius</taxon>
        <taxon>Lasius</taxon>
    </lineage>
</organism>
<reference evidence="2 3" key="1">
    <citation type="submission" date="2015-04" db="EMBL/GenBank/DDBJ databases">
        <title>Lasius niger genome sequencing.</title>
        <authorList>
            <person name="Konorov E.A."/>
            <person name="Nikitin M.A."/>
            <person name="Kirill M.V."/>
            <person name="Chang P."/>
        </authorList>
    </citation>
    <scope>NUCLEOTIDE SEQUENCE [LARGE SCALE GENOMIC DNA]</scope>
    <source>
        <tissue evidence="2">Whole</tissue>
    </source>
</reference>
<dbReference type="SUPFAM" id="SSF56672">
    <property type="entry name" value="DNA/RNA polymerases"/>
    <property type="match status" value="1"/>
</dbReference>
<keyword evidence="3" id="KW-1185">Reference proteome</keyword>
<name>A0A0J7JYH7_LASNI</name>
<dbReference type="AlphaFoldDB" id="A0A0J7JYH7"/>
<dbReference type="PaxDb" id="67767-A0A0J7JYH7"/>
<evidence type="ECO:0000259" key="1">
    <source>
        <dbReference type="Pfam" id="PF00078"/>
    </source>
</evidence>
<feature type="domain" description="Reverse transcriptase" evidence="1">
    <location>
        <begin position="22"/>
        <end position="143"/>
    </location>
</feature>
<evidence type="ECO:0000313" key="2">
    <source>
        <dbReference type="EMBL" id="KMQ83132.1"/>
    </source>
</evidence>
<dbReference type="PANTHER" id="PTHR19446">
    <property type="entry name" value="REVERSE TRANSCRIPTASES"/>
    <property type="match status" value="1"/>
</dbReference>
<proteinExistence type="predicted"/>
<dbReference type="EMBL" id="LBMM01021169">
    <property type="protein sequence ID" value="KMQ83132.1"/>
    <property type="molecule type" value="Genomic_DNA"/>
</dbReference>
<dbReference type="InterPro" id="IPR043502">
    <property type="entry name" value="DNA/RNA_pol_sf"/>
</dbReference>
<dbReference type="Proteomes" id="UP000036403">
    <property type="component" value="Unassembled WGS sequence"/>
</dbReference>
<accession>A0A0J7JYH7</accession>
<dbReference type="Pfam" id="PF00078">
    <property type="entry name" value="RVT_1"/>
    <property type="match status" value="1"/>
</dbReference>
<gene>
    <name evidence="2" type="ORF">RF55_20844</name>
</gene>